<protein>
    <recommendedName>
        <fullName evidence="1">LarA-like N-terminal domain-containing protein</fullName>
    </recommendedName>
</protein>
<dbReference type="STRING" id="349095.SAMN05660299_00776"/>
<evidence type="ECO:0000313" key="2">
    <source>
        <dbReference type="EMBL" id="SDM38843.1"/>
    </source>
</evidence>
<evidence type="ECO:0000259" key="1">
    <source>
        <dbReference type="Pfam" id="PF09861"/>
    </source>
</evidence>
<keyword evidence="3" id="KW-1185">Reference proteome</keyword>
<dbReference type="EMBL" id="FNHQ01000006">
    <property type="protein sequence ID" value="SDM38843.1"/>
    <property type="molecule type" value="Genomic_DNA"/>
</dbReference>
<accession>A0A1G9STW6</accession>
<feature type="domain" description="LarA-like N-terminal" evidence="1">
    <location>
        <begin position="36"/>
        <end position="195"/>
    </location>
</feature>
<organism evidence="2 3">
    <name type="scientific">Megasphaera paucivorans</name>
    <dbReference type="NCBI Taxonomy" id="349095"/>
    <lineage>
        <taxon>Bacteria</taxon>
        <taxon>Bacillati</taxon>
        <taxon>Bacillota</taxon>
        <taxon>Negativicutes</taxon>
        <taxon>Veillonellales</taxon>
        <taxon>Veillonellaceae</taxon>
        <taxon>Megasphaera</taxon>
    </lineage>
</organism>
<dbReference type="GO" id="GO:0050043">
    <property type="term" value="F:lactate racemase activity"/>
    <property type="evidence" value="ECO:0007669"/>
    <property type="project" value="InterPro"/>
</dbReference>
<proteinExistence type="predicted"/>
<dbReference type="Proteomes" id="UP000199309">
    <property type="component" value="Unassembled WGS sequence"/>
</dbReference>
<dbReference type="AlphaFoldDB" id="A0A1G9STW6"/>
<dbReference type="InterPro" id="IPR018657">
    <property type="entry name" value="LarA-like_N"/>
</dbReference>
<name>A0A1G9STW6_9FIRM</name>
<evidence type="ECO:0000313" key="3">
    <source>
        <dbReference type="Proteomes" id="UP000199309"/>
    </source>
</evidence>
<dbReference type="OrthoDB" id="9788398at2"/>
<gene>
    <name evidence="2" type="ORF">SAMN05660299_00776</name>
</gene>
<dbReference type="RefSeq" id="WP_091648324.1">
    <property type="nucleotide sequence ID" value="NZ_FNHQ01000006.1"/>
</dbReference>
<dbReference type="Pfam" id="PF09861">
    <property type="entry name" value="Lar_N"/>
    <property type="match status" value="1"/>
</dbReference>
<dbReference type="Gene3D" id="3.40.50.11440">
    <property type="match status" value="1"/>
</dbReference>
<sequence>MEIKRGGIVSQLLAQVPIPKMFRAKQSFPRPVIQTKDIPRIVFEELSKEGIAELIKPDMRIAVTAGSRGIANVDSITKAIVDFIKRKQAIPFIIPAMGSHGGATAEGQLEILASYNITEATMGCPICSCMDTVFLGYSKYGKPVYMDKLAFEADGVIVSCRLKMHNAFRGSYESGPCKMMVVGLGKQKGAESVHSDGMGKIADNIPANAEVILKNAPILLAIPCIENAYDETCKIEAIHRDKILEREPELLKYAASNMPKIIVEKGDVLIVDKIGKNYSGTGVDPNITGTFSTEYAMGGVKVQRTCFLDLTDSSHGNALGVGLASVITKRIFDKMDIQKMYPNCMTSTVLKSATIPLIMATDKEAVQACIRTLNEVNKEHLHIIRIPNSLHIEHIMLSEAYYEDVKNGMYDGLTVEGEIEDMGFDINGNLHPLLEHC</sequence>
<reference evidence="2 3" key="1">
    <citation type="submission" date="2016-10" db="EMBL/GenBank/DDBJ databases">
        <authorList>
            <person name="de Groot N.N."/>
        </authorList>
    </citation>
    <scope>NUCLEOTIDE SEQUENCE [LARGE SCALE GENOMIC DNA]</scope>
    <source>
        <strain evidence="2 3">DSM 16981</strain>
    </source>
</reference>